<evidence type="ECO:0000256" key="6">
    <source>
        <dbReference type="PROSITE-ProRule" id="PRU01251"/>
    </source>
</evidence>
<dbReference type="GO" id="GO:0005737">
    <property type="term" value="C:cytoplasm"/>
    <property type="evidence" value="ECO:0007669"/>
    <property type="project" value="TreeGrafter"/>
</dbReference>
<dbReference type="Pfam" id="PF17871">
    <property type="entry name" value="AAA_lid_9"/>
    <property type="match status" value="1"/>
</dbReference>
<dbReference type="InterPro" id="IPR050130">
    <property type="entry name" value="ClpA_ClpB"/>
</dbReference>
<dbReference type="InterPro" id="IPR036628">
    <property type="entry name" value="Clp_N_dom_sf"/>
</dbReference>
<dbReference type="Gene3D" id="3.40.50.300">
    <property type="entry name" value="P-loop containing nucleotide triphosphate hydrolases"/>
    <property type="match status" value="2"/>
</dbReference>
<dbReference type="AlphaFoldDB" id="A0A553V168"/>
<dbReference type="Pfam" id="PF07724">
    <property type="entry name" value="AAA_2"/>
    <property type="match status" value="1"/>
</dbReference>
<dbReference type="PANTHER" id="PTHR11638:SF111">
    <property type="entry name" value="ATP-DEPENDENT CLP PROTEASE ATP-BINDING SUBUNIT CLPA"/>
    <property type="match status" value="1"/>
</dbReference>
<gene>
    <name evidence="8" type="ORF">FNE76_01750</name>
</gene>
<evidence type="ECO:0000256" key="5">
    <source>
        <dbReference type="ARBA" id="ARBA00023186"/>
    </source>
</evidence>
<protein>
    <recommendedName>
        <fullName evidence="1">Chaperone protein ClpB</fullName>
    </recommendedName>
</protein>
<keyword evidence="2 6" id="KW-0677">Repeat</keyword>
<dbReference type="GO" id="GO:0005524">
    <property type="term" value="F:ATP binding"/>
    <property type="evidence" value="ECO:0007669"/>
    <property type="project" value="UniProtKB-KW"/>
</dbReference>
<dbReference type="SUPFAM" id="SSF81923">
    <property type="entry name" value="Double Clp-N motif"/>
    <property type="match status" value="1"/>
</dbReference>
<dbReference type="EMBL" id="VKGC01000003">
    <property type="protein sequence ID" value="TSA86232.1"/>
    <property type="molecule type" value="Genomic_DNA"/>
</dbReference>
<dbReference type="InterPro" id="IPR001270">
    <property type="entry name" value="ClpA/B"/>
</dbReference>
<organism evidence="8 9">
    <name type="scientific">Helicobacter mehlei</name>
    <dbReference type="NCBI Taxonomy" id="2316080"/>
    <lineage>
        <taxon>Bacteria</taxon>
        <taxon>Pseudomonadati</taxon>
        <taxon>Campylobacterota</taxon>
        <taxon>Epsilonproteobacteria</taxon>
        <taxon>Campylobacterales</taxon>
        <taxon>Helicobacteraceae</taxon>
        <taxon>Helicobacter</taxon>
    </lineage>
</organism>
<dbReference type="Pfam" id="PF10431">
    <property type="entry name" value="ClpB_D2-small"/>
    <property type="match status" value="1"/>
</dbReference>
<evidence type="ECO:0000256" key="4">
    <source>
        <dbReference type="ARBA" id="ARBA00022840"/>
    </source>
</evidence>
<dbReference type="Pfam" id="PF02861">
    <property type="entry name" value="Clp_N"/>
    <property type="match status" value="1"/>
</dbReference>
<evidence type="ECO:0000313" key="8">
    <source>
        <dbReference type="EMBL" id="TSA86232.1"/>
    </source>
</evidence>
<evidence type="ECO:0000256" key="2">
    <source>
        <dbReference type="ARBA" id="ARBA00022737"/>
    </source>
</evidence>
<evidence type="ECO:0000256" key="3">
    <source>
        <dbReference type="ARBA" id="ARBA00022741"/>
    </source>
</evidence>
<dbReference type="InterPro" id="IPR003593">
    <property type="entry name" value="AAA+_ATPase"/>
</dbReference>
<dbReference type="InterPro" id="IPR027417">
    <property type="entry name" value="P-loop_NTPase"/>
</dbReference>
<evidence type="ECO:0000313" key="9">
    <source>
        <dbReference type="Proteomes" id="UP000319322"/>
    </source>
</evidence>
<keyword evidence="5" id="KW-0143">Chaperone</keyword>
<keyword evidence="3" id="KW-0547">Nucleotide-binding</keyword>
<keyword evidence="4" id="KW-0067">ATP-binding</keyword>
<dbReference type="InterPro" id="IPR041546">
    <property type="entry name" value="ClpA/ClpB_AAA_lid"/>
</dbReference>
<dbReference type="OrthoDB" id="9803641at2"/>
<dbReference type="CDD" id="cd19499">
    <property type="entry name" value="RecA-like_ClpB_Hsp104-like"/>
    <property type="match status" value="1"/>
</dbReference>
<keyword evidence="9" id="KW-1185">Reference proteome</keyword>
<dbReference type="InterPro" id="IPR019489">
    <property type="entry name" value="Clp_ATPase_C"/>
</dbReference>
<name>A0A553V168_9HELI</name>
<proteinExistence type="predicted"/>
<sequence>MSSITTRLHRILNAALALATKLSHKYLTPEHLLLIMLNDKEIQSFLRQMDVDILEAKQMVQTYLVENVPPMDAQSKRPVYDKELTQIFYALGDYTKESYHKVLDVQDFLLVMLQESGCYSTQVLSSFGVDSIKILEHPPLSFSKEKVSALKKFAKNLNALAKEDAIDPVSHRDKEIQKVIEILGRRKKNNPLLVGEPGVGKTAIAEGLALRIVQKDVPDFLLNYTIYSLDLSAMVAGSKYRGEFEKRLKKTLKELHKDHKSILFIDEIHTILGAGASSAGALDGANILKPMLADGSLSCIGATTFEEFRSVLERDKAFCRRFSKIDILEPSKQDCYEILDDLSSHYERHHQVKYSKEALRACVDLSVHYLPENFLPDKAIDLMDMAGSFRKIYGGKSSAPILKQDIENVLSFKIDIPKSRISLEKKNHLKGLEDKLKKEVFAQDEAVERLVKAIKIHASGLISSQKPIASFLFVGPSGVGKTELAKALAKHMHLHLERFDMSEYKEPHSLSKLIGAPSGYVGFEQGGLLVNAIRKHPRCVLLLDEIEKAHPNVYDLLLQITDNATLTDNSGKKSDFRHAVLILTSNAGSNALGHVGFLDDHTQKYHKALKELLSTELRSRLDAILTFSPLSLHDLESVALKECKKLEALLSPKNISLSVEKQVASHLASLCFKDPLGARVMEKLIHDQIKVKLSDEILFGGLKEGGSVKVVLRNQEIQIICKPPALKRAKRQKIPNTP</sequence>
<reference evidence="8" key="1">
    <citation type="submission" date="2019-07" db="EMBL/GenBank/DDBJ databases">
        <title>Helicobacter labacensis sp. nov., Helicobacter mehlei sp. nov. and Helicobacter vulpis sp. nov., isolated from gastric mucosa of red fox (Vulpis vulpis).</title>
        <authorList>
            <person name="Kusar D."/>
            <person name="Gruntar I."/>
            <person name="Pate M."/>
            <person name="Zajc U."/>
            <person name="Ocepek M."/>
        </authorList>
    </citation>
    <scope>NUCLEOTIDE SEQUENCE [LARGE SCALE GENOMIC DNA]</scope>
    <source>
        <strain evidence="8">L8b</strain>
    </source>
</reference>
<dbReference type="PANTHER" id="PTHR11638">
    <property type="entry name" value="ATP-DEPENDENT CLP PROTEASE"/>
    <property type="match status" value="1"/>
</dbReference>
<dbReference type="SMART" id="SM01086">
    <property type="entry name" value="ClpB_D2-small"/>
    <property type="match status" value="1"/>
</dbReference>
<dbReference type="Gene3D" id="1.10.1780.10">
    <property type="entry name" value="Clp, N-terminal domain"/>
    <property type="match status" value="1"/>
</dbReference>
<dbReference type="CDD" id="cd00009">
    <property type="entry name" value="AAA"/>
    <property type="match status" value="1"/>
</dbReference>
<feature type="domain" description="Clp R" evidence="7">
    <location>
        <begin position="1"/>
        <end position="67"/>
    </location>
</feature>
<evidence type="ECO:0000256" key="1">
    <source>
        <dbReference type="ARBA" id="ARBA00017574"/>
    </source>
</evidence>
<dbReference type="Pfam" id="PF00004">
    <property type="entry name" value="AAA"/>
    <property type="match status" value="1"/>
</dbReference>
<reference evidence="8" key="2">
    <citation type="submission" date="2019-07" db="EMBL/GenBank/DDBJ databases">
        <authorList>
            <person name="Papic B."/>
        </authorList>
    </citation>
    <scope>NUCLEOTIDE SEQUENCE [LARGE SCALE GENOMIC DNA]</scope>
    <source>
        <strain evidence="8">L8b</strain>
    </source>
</reference>
<dbReference type="InterPro" id="IPR003959">
    <property type="entry name" value="ATPase_AAA_core"/>
</dbReference>
<evidence type="ECO:0000259" key="7">
    <source>
        <dbReference type="PROSITE" id="PS51903"/>
    </source>
</evidence>
<dbReference type="Proteomes" id="UP000319322">
    <property type="component" value="Unassembled WGS sequence"/>
</dbReference>
<dbReference type="GO" id="GO:0034605">
    <property type="term" value="P:cellular response to heat"/>
    <property type="evidence" value="ECO:0007669"/>
    <property type="project" value="TreeGrafter"/>
</dbReference>
<dbReference type="PRINTS" id="PR00300">
    <property type="entry name" value="CLPPROTEASEA"/>
</dbReference>
<dbReference type="SUPFAM" id="SSF52540">
    <property type="entry name" value="P-loop containing nucleoside triphosphate hydrolases"/>
    <property type="match status" value="2"/>
</dbReference>
<comment type="caution">
    <text evidence="8">The sequence shown here is derived from an EMBL/GenBank/DDBJ whole genome shotgun (WGS) entry which is preliminary data.</text>
</comment>
<dbReference type="InterPro" id="IPR004176">
    <property type="entry name" value="Clp_R_N"/>
</dbReference>
<accession>A0A553V168</accession>
<dbReference type="Gene3D" id="1.10.8.60">
    <property type="match status" value="2"/>
</dbReference>
<dbReference type="PROSITE" id="PS51903">
    <property type="entry name" value="CLP_R"/>
    <property type="match status" value="1"/>
</dbReference>
<dbReference type="RefSeq" id="WP_120948563.1">
    <property type="nucleotide sequence ID" value="NZ_QXQP01000014.1"/>
</dbReference>
<dbReference type="GO" id="GO:0016887">
    <property type="term" value="F:ATP hydrolysis activity"/>
    <property type="evidence" value="ECO:0007669"/>
    <property type="project" value="InterPro"/>
</dbReference>
<dbReference type="SMART" id="SM00382">
    <property type="entry name" value="AAA"/>
    <property type="match status" value="2"/>
</dbReference>